<protein>
    <submittedName>
        <fullName evidence="1">Uncharacterized protein</fullName>
    </submittedName>
</protein>
<sequence>MGRKRAMELPAHSSTGADKDPLSASPGATSRLWRLSNLVMTVFFGLAAAVQINDPDPGLWIVAYAVPATLTLVVSLNPPTADNIVWRSLSDVHSAACVVGSAILGYSLWSNAQKNILHEEEGRELFGLVIVTIWMSLCRGSAKNTLGGVRLSIAVILSLSPFIMWLYIYVNSEIRASWPSHCKTVI</sequence>
<evidence type="ECO:0000313" key="1">
    <source>
        <dbReference type="EMBL" id="KAH7992894.1"/>
    </source>
</evidence>
<proteinExistence type="predicted"/>
<accession>A0ACB8EJT3</accession>
<comment type="caution">
    <text evidence="1">The sequence shown here is derived from an EMBL/GenBank/DDBJ whole genome shotgun (WGS) entry which is preliminary data.</text>
</comment>
<keyword evidence="2" id="KW-1185">Reference proteome</keyword>
<gene>
    <name evidence="1" type="ORF">K3G42_027971</name>
</gene>
<name>A0ACB8EJT3_9SAUR</name>
<organism evidence="1 2">
    <name type="scientific">Sphaerodactylus townsendi</name>
    <dbReference type="NCBI Taxonomy" id="933632"/>
    <lineage>
        <taxon>Eukaryota</taxon>
        <taxon>Metazoa</taxon>
        <taxon>Chordata</taxon>
        <taxon>Craniata</taxon>
        <taxon>Vertebrata</taxon>
        <taxon>Euteleostomi</taxon>
        <taxon>Lepidosauria</taxon>
        <taxon>Squamata</taxon>
        <taxon>Bifurcata</taxon>
        <taxon>Gekkota</taxon>
        <taxon>Sphaerodactylidae</taxon>
        <taxon>Sphaerodactylus</taxon>
    </lineage>
</organism>
<evidence type="ECO:0000313" key="2">
    <source>
        <dbReference type="Proteomes" id="UP000827872"/>
    </source>
</evidence>
<dbReference type="EMBL" id="CM037616">
    <property type="protein sequence ID" value="KAH7992894.1"/>
    <property type="molecule type" value="Genomic_DNA"/>
</dbReference>
<dbReference type="Proteomes" id="UP000827872">
    <property type="component" value="Linkage Group LG03"/>
</dbReference>
<reference evidence="1" key="1">
    <citation type="submission" date="2021-08" db="EMBL/GenBank/DDBJ databases">
        <title>The first chromosome-level gecko genome reveals the dynamic sex chromosomes of Neotropical dwarf geckos (Sphaerodactylidae: Sphaerodactylus).</title>
        <authorList>
            <person name="Pinto B.J."/>
            <person name="Keating S.E."/>
            <person name="Gamble T."/>
        </authorList>
    </citation>
    <scope>NUCLEOTIDE SEQUENCE</scope>
    <source>
        <strain evidence="1">TG3544</strain>
    </source>
</reference>